<dbReference type="PANTHER" id="PTHR30570:SF1">
    <property type="entry name" value="PHOSPHATE-BINDING PROTEIN PSTS"/>
    <property type="match status" value="1"/>
</dbReference>
<dbReference type="OrthoDB" id="9783488at2"/>
<dbReference type="CDD" id="cd13566">
    <property type="entry name" value="PBP2_phosphate"/>
    <property type="match status" value="1"/>
</dbReference>
<keyword evidence="7" id="KW-1185">Reference proteome</keyword>
<dbReference type="PANTHER" id="PTHR30570">
    <property type="entry name" value="PERIPLASMIC PHOSPHATE BINDING COMPONENT OF PHOSPHATE ABC TRANSPORTER"/>
    <property type="match status" value="1"/>
</dbReference>
<evidence type="ECO:0000256" key="2">
    <source>
        <dbReference type="ARBA" id="ARBA00022448"/>
    </source>
</evidence>
<keyword evidence="3 4" id="KW-0732">Signal</keyword>
<reference evidence="6 7" key="1">
    <citation type="journal article" date="2018" name="Sci. Adv.">
        <title>Multi-heme cytochromes provide a pathway for survival in energy-limited environments.</title>
        <authorList>
            <person name="Deng X."/>
            <person name="Dohmae N."/>
            <person name="Nealson K.H."/>
            <person name="Hashimoto K."/>
            <person name="Okamoto A."/>
        </authorList>
    </citation>
    <scope>NUCLEOTIDE SEQUENCE [LARGE SCALE GENOMIC DNA]</scope>
    <source>
        <strain evidence="6 7">IS5</strain>
    </source>
</reference>
<dbReference type="EMBL" id="AP017378">
    <property type="protein sequence ID" value="BBD09927.1"/>
    <property type="molecule type" value="Genomic_DNA"/>
</dbReference>
<protein>
    <recommendedName>
        <fullName evidence="4">Phosphate-binding protein</fullName>
    </recommendedName>
</protein>
<dbReference type="InterPro" id="IPR024370">
    <property type="entry name" value="PBP_domain"/>
</dbReference>
<dbReference type="AlphaFoldDB" id="A0A2Z6B348"/>
<dbReference type="NCBIfam" id="TIGR02136">
    <property type="entry name" value="ptsS_2"/>
    <property type="match status" value="1"/>
</dbReference>
<dbReference type="KEGG" id="dfl:DFE_3201"/>
<dbReference type="GO" id="GO:0006817">
    <property type="term" value="P:phosphate ion transport"/>
    <property type="evidence" value="ECO:0007669"/>
    <property type="project" value="UniProtKB-UniRule"/>
</dbReference>
<evidence type="ECO:0000256" key="1">
    <source>
        <dbReference type="ARBA" id="ARBA00008725"/>
    </source>
</evidence>
<comment type="function">
    <text evidence="4">Involved in the system for phosphate transport across the cytoplasmic membrane.</text>
</comment>
<feature type="chain" id="PRO_5027154444" description="Phosphate-binding protein" evidence="4">
    <location>
        <begin position="23"/>
        <end position="270"/>
    </location>
</feature>
<evidence type="ECO:0000256" key="3">
    <source>
        <dbReference type="ARBA" id="ARBA00022729"/>
    </source>
</evidence>
<organism evidence="6 7">
    <name type="scientific">Desulfovibrio ferrophilus</name>
    <dbReference type="NCBI Taxonomy" id="241368"/>
    <lineage>
        <taxon>Bacteria</taxon>
        <taxon>Pseudomonadati</taxon>
        <taxon>Thermodesulfobacteriota</taxon>
        <taxon>Desulfovibrionia</taxon>
        <taxon>Desulfovibrionales</taxon>
        <taxon>Desulfovibrionaceae</taxon>
        <taxon>Desulfovibrio</taxon>
    </lineage>
</organism>
<evidence type="ECO:0000313" key="7">
    <source>
        <dbReference type="Proteomes" id="UP000269883"/>
    </source>
</evidence>
<dbReference type="Pfam" id="PF12849">
    <property type="entry name" value="PBP_like_2"/>
    <property type="match status" value="1"/>
</dbReference>
<proteinExistence type="inferred from homology"/>
<comment type="similarity">
    <text evidence="1 4">Belongs to the PstS family.</text>
</comment>
<evidence type="ECO:0000313" key="6">
    <source>
        <dbReference type="EMBL" id="BBD09927.1"/>
    </source>
</evidence>
<dbReference type="Gene3D" id="3.40.190.10">
    <property type="entry name" value="Periplasmic binding protein-like II"/>
    <property type="match status" value="2"/>
</dbReference>
<keyword evidence="4" id="KW-0592">Phosphate transport</keyword>
<feature type="signal peptide" evidence="4">
    <location>
        <begin position="1"/>
        <end position="22"/>
    </location>
</feature>
<feature type="domain" description="PBP" evidence="5">
    <location>
        <begin position="22"/>
        <end position="252"/>
    </location>
</feature>
<sequence length="270" mass="28897">MRIKSIILAALMVMAFSMTASATSMTVKGSTTVLPIMQKAVEAYMKANPGISISVSGGGSGNGIKAIIDGSTDIAMASRFMKDKEVKLAMEKGVYPVPFAVGIDALVPVVHPSNTVAGLTRAQLKDIYQGKITNWKDLGGIDKKIVVISRDTSSGTYETWEGKIMKKERVFAGALLQASNGAVVQAVSKNKYAIGYIGYGYLDKSTKALTVDGIEGNPETASSGKYPVSRFLYVFTKGWPKGETAKFIMYLLHPKYGQAHAKAAGYVPLY</sequence>
<dbReference type="Proteomes" id="UP000269883">
    <property type="component" value="Chromosome"/>
</dbReference>
<evidence type="ECO:0000256" key="4">
    <source>
        <dbReference type="RuleBase" id="RU367119"/>
    </source>
</evidence>
<dbReference type="GO" id="GO:0042301">
    <property type="term" value="F:phosphate ion binding"/>
    <property type="evidence" value="ECO:0007669"/>
    <property type="project" value="UniProtKB-UniRule"/>
</dbReference>
<evidence type="ECO:0000259" key="5">
    <source>
        <dbReference type="Pfam" id="PF12849"/>
    </source>
</evidence>
<dbReference type="InterPro" id="IPR011862">
    <property type="entry name" value="Phos-bd"/>
</dbReference>
<dbReference type="SUPFAM" id="SSF53850">
    <property type="entry name" value="Periplasmic binding protein-like II"/>
    <property type="match status" value="1"/>
</dbReference>
<name>A0A2Z6B348_9BACT</name>
<gene>
    <name evidence="6" type="ORF">DFE_3201</name>
</gene>
<accession>A0A2Z6B348</accession>
<keyword evidence="2 4" id="KW-0813">Transport</keyword>
<dbReference type="RefSeq" id="WP_126380924.1">
    <property type="nucleotide sequence ID" value="NZ_AP017378.1"/>
</dbReference>
<dbReference type="InterPro" id="IPR050811">
    <property type="entry name" value="Phosphate_ABC_transporter"/>
</dbReference>